<gene>
    <name evidence="2" type="ORF">HND93_00350</name>
</gene>
<dbReference type="Gene3D" id="3.30.420.130">
    <property type="entry name" value="Dinitrogenase iron-molybdenum cofactor biosynthesis domain"/>
    <property type="match status" value="1"/>
</dbReference>
<keyword evidence="3" id="KW-1185">Reference proteome</keyword>
<dbReference type="EMBL" id="JABFDB010000001">
    <property type="protein sequence ID" value="NYZ18144.1"/>
    <property type="molecule type" value="Genomic_DNA"/>
</dbReference>
<evidence type="ECO:0000256" key="1">
    <source>
        <dbReference type="SAM" id="MobiDB-lite"/>
    </source>
</evidence>
<dbReference type="Proteomes" id="UP000584642">
    <property type="component" value="Unassembled WGS sequence"/>
</dbReference>
<name>A0ABX2T1Q6_9PROT</name>
<comment type="caution">
    <text evidence="2">The sequence shown here is derived from an EMBL/GenBank/DDBJ whole genome shotgun (WGS) entry which is preliminary data.</text>
</comment>
<accession>A0ABX2T1Q6</accession>
<dbReference type="RefSeq" id="WP_180279913.1">
    <property type="nucleotide sequence ID" value="NZ_JABFDB010000001.1"/>
</dbReference>
<dbReference type="SUPFAM" id="SSF53146">
    <property type="entry name" value="Nitrogenase accessory factor-like"/>
    <property type="match status" value="1"/>
</dbReference>
<feature type="region of interest" description="Disordered" evidence="1">
    <location>
        <begin position="105"/>
        <end position="130"/>
    </location>
</feature>
<proteinExistence type="predicted"/>
<organism evidence="2 3">
    <name type="scientific">Azospirillum oleiclasticum</name>
    <dbReference type="NCBI Taxonomy" id="2735135"/>
    <lineage>
        <taxon>Bacteria</taxon>
        <taxon>Pseudomonadati</taxon>
        <taxon>Pseudomonadota</taxon>
        <taxon>Alphaproteobacteria</taxon>
        <taxon>Rhodospirillales</taxon>
        <taxon>Azospirillaceae</taxon>
        <taxon>Azospirillum</taxon>
    </lineage>
</organism>
<reference evidence="2 3" key="1">
    <citation type="submission" date="2020-05" db="EMBL/GenBank/DDBJ databases">
        <title>Azospirillum oleiclasticum sp. nov, a nitrogen-fixing and heavy crude oil-emulsifying bacterium isolated from the crude oil of Yumen Oilfield.</title>
        <authorList>
            <person name="Wu D."/>
            <person name="Cai M."/>
            <person name="Zhang X."/>
        </authorList>
    </citation>
    <scope>NUCLEOTIDE SEQUENCE [LARGE SCALE GENOMIC DNA]</scope>
    <source>
        <strain evidence="2 3">ROY-1-1-2</strain>
    </source>
</reference>
<evidence type="ECO:0000313" key="2">
    <source>
        <dbReference type="EMBL" id="NYZ18144.1"/>
    </source>
</evidence>
<sequence length="130" mass="13574">MKIAVAILEDGTVATHGGRARHFLLFDAACGVPVPSGRLDLGPDDVLHHFGDGGPHPIDGADLVIAGSSGEGFVKHMVRRGIECVLTAETDPLQAVLDRLAGSVKPAAPMHHPHSNPHADDGHHDHHGHG</sequence>
<evidence type="ECO:0000313" key="3">
    <source>
        <dbReference type="Proteomes" id="UP000584642"/>
    </source>
</evidence>
<protein>
    <submittedName>
        <fullName evidence="2">Nitrogenase accessory factor</fullName>
    </submittedName>
</protein>
<dbReference type="InterPro" id="IPR036105">
    <property type="entry name" value="DiNase_FeMo-co_biosyn_sf"/>
</dbReference>